<keyword evidence="1" id="KW-1133">Transmembrane helix</keyword>
<dbReference type="STRING" id="1121302.SAMN02745163_02825"/>
<evidence type="ECO:0000313" key="3">
    <source>
        <dbReference type="Proteomes" id="UP000184310"/>
    </source>
</evidence>
<dbReference type="RefSeq" id="WP_072988953.1">
    <property type="nucleotide sequence ID" value="NZ_FQZB01000012.1"/>
</dbReference>
<dbReference type="Proteomes" id="UP000184310">
    <property type="component" value="Unassembled WGS sequence"/>
</dbReference>
<evidence type="ECO:0008006" key="4">
    <source>
        <dbReference type="Google" id="ProtNLM"/>
    </source>
</evidence>
<name>A0A1M6N8N8_9CLOT</name>
<keyword evidence="3" id="KW-1185">Reference proteome</keyword>
<proteinExistence type="predicted"/>
<accession>A0A1M6N8N8</accession>
<sequence>MYILVPLLIILAIILIVTLLLSVYHMKVIFSFNSQETNHLNLVLYWLYPFIKGIVNREDNRLVISFYIFDKKFMTKHLSNEGNIKESFNMIKNIKFDYVNLRTSYGFKNPALTGVICAWVKVISAFINVKELYNNPSFSMDSDYVNFIAETEINLITTMKNILKFKFLGLSHKSLLSAK</sequence>
<evidence type="ECO:0000313" key="2">
    <source>
        <dbReference type="EMBL" id="SHJ92027.1"/>
    </source>
</evidence>
<dbReference type="OrthoDB" id="1739345at2"/>
<evidence type="ECO:0000256" key="1">
    <source>
        <dbReference type="SAM" id="Phobius"/>
    </source>
</evidence>
<keyword evidence="1" id="KW-0472">Membrane</keyword>
<protein>
    <recommendedName>
        <fullName evidence="4">DUF2953 domain-containing protein</fullName>
    </recommendedName>
</protein>
<keyword evidence="1" id="KW-0812">Transmembrane</keyword>
<reference evidence="2 3" key="1">
    <citation type="submission" date="2016-11" db="EMBL/GenBank/DDBJ databases">
        <authorList>
            <person name="Jaros S."/>
            <person name="Januszkiewicz K."/>
            <person name="Wedrychowicz H."/>
        </authorList>
    </citation>
    <scope>NUCLEOTIDE SEQUENCE [LARGE SCALE GENOMIC DNA]</scope>
    <source>
        <strain evidence="2 3">DSM 21758</strain>
    </source>
</reference>
<organism evidence="2 3">
    <name type="scientific">Clostridium cavendishii DSM 21758</name>
    <dbReference type="NCBI Taxonomy" id="1121302"/>
    <lineage>
        <taxon>Bacteria</taxon>
        <taxon>Bacillati</taxon>
        <taxon>Bacillota</taxon>
        <taxon>Clostridia</taxon>
        <taxon>Eubacteriales</taxon>
        <taxon>Clostridiaceae</taxon>
        <taxon>Clostridium</taxon>
    </lineage>
</organism>
<dbReference type="EMBL" id="FQZB01000012">
    <property type="protein sequence ID" value="SHJ92027.1"/>
    <property type="molecule type" value="Genomic_DNA"/>
</dbReference>
<dbReference type="AlphaFoldDB" id="A0A1M6N8N8"/>
<gene>
    <name evidence="2" type="ORF">SAMN02745163_02825</name>
</gene>
<feature type="transmembrane region" description="Helical" evidence="1">
    <location>
        <begin position="6"/>
        <end position="24"/>
    </location>
</feature>